<dbReference type="EMBL" id="CP063767">
    <property type="protein sequence ID" value="QOY61338.1"/>
    <property type="molecule type" value="Genomic_DNA"/>
</dbReference>
<keyword evidence="2" id="KW-1185">Reference proteome</keyword>
<evidence type="ECO:0000313" key="1">
    <source>
        <dbReference type="EMBL" id="QOY61338.1"/>
    </source>
</evidence>
<organism evidence="1 2">
    <name type="scientific">Thermophilibacter immobilis</name>
    <dbReference type="NCBI Taxonomy" id="2779519"/>
    <lineage>
        <taxon>Bacteria</taxon>
        <taxon>Bacillati</taxon>
        <taxon>Actinomycetota</taxon>
        <taxon>Coriobacteriia</taxon>
        <taxon>Coriobacteriales</taxon>
        <taxon>Atopobiaceae</taxon>
        <taxon>Thermophilibacter</taxon>
    </lineage>
</organism>
<protein>
    <recommendedName>
        <fullName evidence="3">Homeodomain phBC6A51-type domain-containing protein</fullName>
    </recommendedName>
</protein>
<evidence type="ECO:0000313" key="2">
    <source>
        <dbReference type="Proteomes" id="UP000593735"/>
    </source>
</evidence>
<evidence type="ECO:0008006" key="3">
    <source>
        <dbReference type="Google" id="ProtNLM"/>
    </source>
</evidence>
<dbReference type="RefSeq" id="WP_194372571.1">
    <property type="nucleotide sequence ID" value="NZ_CP063767.1"/>
</dbReference>
<dbReference type="Proteomes" id="UP000593735">
    <property type="component" value="Chromosome"/>
</dbReference>
<reference evidence="1 2" key="1">
    <citation type="submission" date="2020-10" db="EMBL/GenBank/DDBJ databases">
        <title>Olsenella immobilis sp.nov., isolated from the mud in a fermentation cellar used for the production of Chinese strong-flavoured liquor.</title>
        <authorList>
            <person name="Lu L."/>
        </authorList>
    </citation>
    <scope>NUCLEOTIDE SEQUENCE [LARGE SCALE GENOMIC DNA]</scope>
    <source>
        <strain evidence="1 2">LZLJ-2</strain>
    </source>
</reference>
<sequence length="132" mass="14434">MSNRNYEKAVAALVAYPTTKEAAKAAGMGESTLRAYKSDPEFVELYAAARHELLDAGVKSMQERFSEAVETVCEIMHDKTASHSVRLSAANSIINSCVQLTDEVERMERAASGRKVNRELFGGLSDFFPAGK</sequence>
<dbReference type="AlphaFoldDB" id="A0A7S7RV73"/>
<proteinExistence type="predicted"/>
<dbReference type="KEGG" id="tio:INP52_03885"/>
<gene>
    <name evidence="1" type="ORF">INP52_03885</name>
</gene>
<accession>A0A7S7RV73</accession>
<name>A0A7S7RV73_9ACTN</name>